<dbReference type="EC" id="3.1.4.4" evidence="3"/>
<comment type="catalytic activity">
    <reaction evidence="1">
        <text>a 1,2-diacyl-sn-glycero-3-phosphocholine + H2O = a 1,2-diacyl-sn-glycero-3-phosphate + choline + H(+)</text>
        <dbReference type="Rhea" id="RHEA:14445"/>
        <dbReference type="ChEBI" id="CHEBI:15354"/>
        <dbReference type="ChEBI" id="CHEBI:15377"/>
        <dbReference type="ChEBI" id="CHEBI:15378"/>
        <dbReference type="ChEBI" id="CHEBI:57643"/>
        <dbReference type="ChEBI" id="CHEBI:58608"/>
        <dbReference type="EC" id="3.1.4.4"/>
    </reaction>
</comment>
<feature type="transmembrane region" description="Helical" evidence="7">
    <location>
        <begin position="20"/>
        <end position="39"/>
    </location>
</feature>
<sequence length="199" mass="21257">MTRRVRLRLITGRIITDLPVALGALVIAFFGGILIGRHLPPASAAASGAAMIHYAPAENLEHLDVALIDQAGTKIDLAGYVLTDVAVIEALTRAADRGVAIRIYLYEGQLLDHGRPYEALQELRATPGVEIRVKPASTPLMHLKSYAIDGRLLRSGAANFSASGLKRQDNDLIILESAEAAAAFKRNFEAIWANGGGHG</sequence>
<keyword evidence="4" id="KW-0378">Hydrolase</keyword>
<evidence type="ECO:0000256" key="7">
    <source>
        <dbReference type="SAM" id="Phobius"/>
    </source>
</evidence>
<evidence type="ECO:0000256" key="6">
    <source>
        <dbReference type="ARBA" id="ARBA00023098"/>
    </source>
</evidence>
<reference evidence="9 10" key="1">
    <citation type="submission" date="2019-05" db="EMBL/GenBank/DDBJ databases">
        <authorList>
            <person name="Farhan Ul Haque M."/>
        </authorList>
    </citation>
    <scope>NUCLEOTIDE SEQUENCE [LARGE SCALE GENOMIC DNA]</scope>
    <source>
        <strain evidence="9">2</strain>
    </source>
</reference>
<dbReference type="SUPFAM" id="SSF56024">
    <property type="entry name" value="Phospholipase D/nuclease"/>
    <property type="match status" value="1"/>
</dbReference>
<dbReference type="GO" id="GO:0004630">
    <property type="term" value="F:phospholipase D activity"/>
    <property type="evidence" value="ECO:0007669"/>
    <property type="project" value="UniProtKB-EC"/>
</dbReference>
<keyword evidence="5" id="KW-0442">Lipid degradation</keyword>
<dbReference type="GO" id="GO:0016891">
    <property type="term" value="F:RNA endonuclease activity producing 5'-phosphomonoesters, hydrolytic mechanism"/>
    <property type="evidence" value="ECO:0007669"/>
    <property type="project" value="TreeGrafter"/>
</dbReference>
<keyword evidence="7" id="KW-0472">Membrane</keyword>
<gene>
    <name evidence="9" type="ORF">MPC4_170019</name>
</gene>
<dbReference type="AlphaFoldDB" id="A0A8B6M3T3"/>
<dbReference type="CDD" id="cd09116">
    <property type="entry name" value="PLDc_Nuc_like"/>
    <property type="match status" value="1"/>
</dbReference>
<dbReference type="EMBL" id="CABFMQ020000073">
    <property type="protein sequence ID" value="VTZ49488.1"/>
    <property type="molecule type" value="Genomic_DNA"/>
</dbReference>
<dbReference type="GO" id="GO:0016042">
    <property type="term" value="P:lipid catabolic process"/>
    <property type="evidence" value="ECO:0007669"/>
    <property type="project" value="UniProtKB-KW"/>
</dbReference>
<evidence type="ECO:0000313" key="10">
    <source>
        <dbReference type="Proteomes" id="UP000485880"/>
    </source>
</evidence>
<evidence type="ECO:0000256" key="1">
    <source>
        <dbReference type="ARBA" id="ARBA00000798"/>
    </source>
</evidence>
<dbReference type="InterPro" id="IPR025202">
    <property type="entry name" value="PLD-like_dom"/>
</dbReference>
<protein>
    <recommendedName>
        <fullName evidence="3">phospholipase D</fullName>
        <ecNumber evidence="3">3.1.4.4</ecNumber>
    </recommendedName>
</protein>
<keyword evidence="10" id="KW-1185">Reference proteome</keyword>
<evidence type="ECO:0000313" key="9">
    <source>
        <dbReference type="EMBL" id="VTZ49488.1"/>
    </source>
</evidence>
<keyword evidence="6" id="KW-0443">Lipid metabolism</keyword>
<proteinExistence type="inferred from homology"/>
<name>A0A8B6M3T3_METTU</name>
<evidence type="ECO:0000256" key="4">
    <source>
        <dbReference type="ARBA" id="ARBA00022801"/>
    </source>
</evidence>
<organism evidence="9 10">
    <name type="scientific">Methylocella tundrae</name>
    <dbReference type="NCBI Taxonomy" id="227605"/>
    <lineage>
        <taxon>Bacteria</taxon>
        <taxon>Pseudomonadati</taxon>
        <taxon>Pseudomonadota</taxon>
        <taxon>Alphaproteobacteria</taxon>
        <taxon>Hyphomicrobiales</taxon>
        <taxon>Beijerinckiaceae</taxon>
        <taxon>Methylocella</taxon>
    </lineage>
</organism>
<keyword evidence="7" id="KW-0812">Transmembrane</keyword>
<comment type="similarity">
    <text evidence="2">Belongs to the phospholipase D family.</text>
</comment>
<keyword evidence="7" id="KW-1133">Transmembrane helix</keyword>
<comment type="caution">
    <text evidence="9">The sequence shown here is derived from an EMBL/GenBank/DDBJ whole genome shotgun (WGS) entry which is preliminary data.</text>
</comment>
<evidence type="ECO:0000256" key="3">
    <source>
        <dbReference type="ARBA" id="ARBA00012027"/>
    </source>
</evidence>
<dbReference type="InterPro" id="IPR051406">
    <property type="entry name" value="PLD_domain"/>
</dbReference>
<dbReference type="Pfam" id="PF13091">
    <property type="entry name" value="PLDc_2"/>
    <property type="match status" value="1"/>
</dbReference>
<dbReference type="RefSeq" id="WP_244628887.1">
    <property type="nucleotide sequence ID" value="NZ_CABFMQ020000073.1"/>
</dbReference>
<dbReference type="Proteomes" id="UP000485880">
    <property type="component" value="Unassembled WGS sequence"/>
</dbReference>
<feature type="domain" description="Phospholipase D-like" evidence="8">
    <location>
        <begin position="66"/>
        <end position="192"/>
    </location>
</feature>
<evidence type="ECO:0000256" key="2">
    <source>
        <dbReference type="ARBA" id="ARBA00008664"/>
    </source>
</evidence>
<accession>A0A8B6M3T3</accession>
<evidence type="ECO:0000256" key="5">
    <source>
        <dbReference type="ARBA" id="ARBA00022963"/>
    </source>
</evidence>
<dbReference type="PANTHER" id="PTHR43856">
    <property type="entry name" value="CARDIOLIPIN HYDROLASE"/>
    <property type="match status" value="1"/>
</dbReference>
<dbReference type="PANTHER" id="PTHR43856:SF1">
    <property type="entry name" value="MITOCHONDRIAL CARDIOLIPIN HYDROLASE"/>
    <property type="match status" value="1"/>
</dbReference>
<evidence type="ECO:0000259" key="8">
    <source>
        <dbReference type="Pfam" id="PF13091"/>
    </source>
</evidence>
<dbReference type="Gene3D" id="3.30.870.10">
    <property type="entry name" value="Endonuclease Chain A"/>
    <property type="match status" value="1"/>
</dbReference>